<dbReference type="GO" id="GO:0006313">
    <property type="term" value="P:DNA transposition"/>
    <property type="evidence" value="ECO:0007669"/>
    <property type="project" value="InterPro"/>
</dbReference>
<evidence type="ECO:0000313" key="5">
    <source>
        <dbReference type="Proteomes" id="UP000018566"/>
    </source>
</evidence>
<dbReference type="InterPro" id="IPR002525">
    <property type="entry name" value="Transp_IS110-like_N"/>
</dbReference>
<dbReference type="PANTHER" id="PTHR33055:SF15">
    <property type="entry name" value="TRANSPOSASE-RELATED"/>
    <property type="match status" value="1"/>
</dbReference>
<dbReference type="Proteomes" id="UP000018566">
    <property type="component" value="Chromosome"/>
</dbReference>
<dbReference type="Pfam" id="PF02371">
    <property type="entry name" value="Transposase_20"/>
    <property type="match status" value="1"/>
</dbReference>
<dbReference type="EMBL" id="CP005935">
    <property type="protein sequence ID" value="AHA71379.1"/>
    <property type="molecule type" value="Genomic_DNA"/>
</dbReference>
<dbReference type="GO" id="GO:0004803">
    <property type="term" value="F:transposase activity"/>
    <property type="evidence" value="ECO:0007669"/>
    <property type="project" value="InterPro"/>
</dbReference>
<evidence type="ECO:0000256" key="1">
    <source>
        <dbReference type="SAM" id="Coils"/>
    </source>
</evidence>
<dbReference type="Pfam" id="PF01548">
    <property type="entry name" value="DEDD_Tnp_IS110"/>
    <property type="match status" value="1"/>
</dbReference>
<dbReference type="InterPro" id="IPR003346">
    <property type="entry name" value="Transposase_20"/>
</dbReference>
<protein>
    <submittedName>
        <fullName evidence="4">Mobile element protein</fullName>
    </submittedName>
</protein>
<evidence type="ECO:0000313" key="4">
    <source>
        <dbReference type="EMBL" id="AHA71379.1"/>
    </source>
</evidence>
<organism evidence="4 5">
    <name type="scientific">Bacillus thuringiensis YBT-1518</name>
    <dbReference type="NCBI Taxonomy" id="529122"/>
    <lineage>
        <taxon>Bacteria</taxon>
        <taxon>Bacillati</taxon>
        <taxon>Bacillota</taxon>
        <taxon>Bacilli</taxon>
        <taxon>Bacillales</taxon>
        <taxon>Bacillaceae</taxon>
        <taxon>Bacillus</taxon>
        <taxon>Bacillus cereus group</taxon>
    </lineage>
</organism>
<keyword evidence="1" id="KW-0175">Coiled coil</keyword>
<dbReference type="InterPro" id="IPR047650">
    <property type="entry name" value="Transpos_IS110"/>
</dbReference>
<accession>A0A9W3PFL1</accession>
<feature type="domain" description="Transposase IS110-like N-terminal" evidence="2">
    <location>
        <begin position="4"/>
        <end position="162"/>
    </location>
</feature>
<name>A0A9W3PFL1_BACTU</name>
<evidence type="ECO:0000259" key="2">
    <source>
        <dbReference type="Pfam" id="PF01548"/>
    </source>
</evidence>
<reference evidence="4 5" key="1">
    <citation type="submission" date="2013-05" db="EMBL/GenBank/DDBJ databases">
        <title>Complete genome sequence of Bacillus thuringiensis YBT-1518, a typical strain with high toxicity to nematode.</title>
        <authorList>
            <person name="Wang P."/>
            <person name="Zhang C."/>
            <person name="Guo M."/>
            <person name="Guo S."/>
            <person name="Zhu Y."/>
            <person name="Zheng J."/>
            <person name="Zhu L."/>
            <person name="Ruan L."/>
            <person name="Peng D."/>
            <person name="Sun M."/>
        </authorList>
    </citation>
    <scope>NUCLEOTIDE SEQUENCE [LARGE SCALE GENOMIC DNA]</scope>
    <source>
        <strain evidence="4 5">YBT-1518</strain>
    </source>
</reference>
<gene>
    <name evidence="4" type="ORF">YBT1518_10950</name>
</gene>
<dbReference type="GO" id="GO:0003677">
    <property type="term" value="F:DNA binding"/>
    <property type="evidence" value="ECO:0007669"/>
    <property type="project" value="InterPro"/>
</dbReference>
<sequence>MYYIGIDIAKFKHYASIIDQTGKTLTKPISFQNHTEGGNKLLDWIHQYVDTPTDVLIGMEATGHYWLALYSFLLEKGFSVIVLNPLQTNAWRKGTEIRKRKTDSIDATLIADVIRFGRFTETPLANETMLALKQLSRFRSSLVHSVSDLKRKAIVVLDQTFPEYHTVFSDIFGKTSAEVLMEYTTPSDFEHVSVDQLTEMMEKASRKKIGENKAKHLLQIASQSFGVTFCKDAFSFQLKMLLEQIKFIEEQIKHCEQQMGEYLVELNTPITTIPGIGSILGATILSEIGDIHRFDKPAKLVAYAGIDASISQSGQYEASKSSMSKRGSSHLRRALFQAAISGYRSDPVLKAFYEKKRAQGKHYYVCIGAVARKLCYIIYAVLKNNNLTRFLIIHPKDNLFIF</sequence>
<dbReference type="KEGG" id="bthu:YBT1518_10950"/>
<feature type="coiled-coil region" evidence="1">
    <location>
        <begin position="238"/>
        <end position="265"/>
    </location>
</feature>
<proteinExistence type="predicted"/>
<dbReference type="NCBIfam" id="NF033542">
    <property type="entry name" value="transpos_IS110"/>
    <property type="match status" value="1"/>
</dbReference>
<feature type="domain" description="Transposase IS116/IS110/IS902 C-terminal" evidence="3">
    <location>
        <begin position="270"/>
        <end position="354"/>
    </location>
</feature>
<dbReference type="PANTHER" id="PTHR33055">
    <property type="entry name" value="TRANSPOSASE FOR INSERTION SEQUENCE ELEMENT IS1111A"/>
    <property type="match status" value="1"/>
</dbReference>
<evidence type="ECO:0000259" key="3">
    <source>
        <dbReference type="Pfam" id="PF02371"/>
    </source>
</evidence>
<dbReference type="AlphaFoldDB" id="A0A9W3PFL1"/>